<keyword evidence="1" id="KW-0723">Serine/threonine-protein kinase</keyword>
<protein>
    <submittedName>
        <fullName evidence="3">ATP-binding protein</fullName>
    </submittedName>
</protein>
<evidence type="ECO:0000313" key="3">
    <source>
        <dbReference type="EMBL" id="XCM81979.1"/>
    </source>
</evidence>
<feature type="domain" description="Histidine kinase/HSP90-like ATPase" evidence="2">
    <location>
        <begin position="21"/>
        <end position="121"/>
    </location>
</feature>
<dbReference type="InterPro" id="IPR003594">
    <property type="entry name" value="HATPase_dom"/>
</dbReference>
<accession>A0AAU8K3D2</accession>
<keyword evidence="3" id="KW-0067">ATP-binding</keyword>
<dbReference type="Gene3D" id="3.30.565.10">
    <property type="entry name" value="Histidine kinase-like ATPase, C-terminal domain"/>
    <property type="match status" value="1"/>
</dbReference>
<gene>
    <name evidence="3" type="ORF">ABWK59_25300</name>
</gene>
<evidence type="ECO:0000256" key="1">
    <source>
        <dbReference type="ARBA" id="ARBA00022527"/>
    </source>
</evidence>
<keyword evidence="1" id="KW-0808">Transferase</keyword>
<keyword evidence="3" id="KW-0547">Nucleotide-binding</keyword>
<evidence type="ECO:0000259" key="2">
    <source>
        <dbReference type="Pfam" id="PF13581"/>
    </source>
</evidence>
<name>A0AAU8K3D2_9ACTN</name>
<dbReference type="KEGG" id="kcm:ABWK59_25300"/>
<dbReference type="GO" id="GO:0004674">
    <property type="term" value="F:protein serine/threonine kinase activity"/>
    <property type="evidence" value="ECO:0007669"/>
    <property type="project" value="UniProtKB-KW"/>
</dbReference>
<dbReference type="PANTHER" id="PTHR35526">
    <property type="entry name" value="ANTI-SIGMA-F FACTOR RSBW-RELATED"/>
    <property type="match status" value="1"/>
</dbReference>
<dbReference type="EMBL" id="CP159872">
    <property type="protein sequence ID" value="XCM81979.1"/>
    <property type="molecule type" value="Genomic_DNA"/>
</dbReference>
<dbReference type="SUPFAM" id="SSF55874">
    <property type="entry name" value="ATPase domain of HSP90 chaperone/DNA topoisomerase II/histidine kinase"/>
    <property type="match status" value="1"/>
</dbReference>
<sequence>MTTVLPRLPEVTAESAIWLPRRERSANKARVQLRRFLADVEGGELYRDVGELLLTELVTNAVRHACVPPGRLIFARFALTSGLLRIEVHDASSELPVIKTADGDDEAGRGLCLVEQLSTAWGCHLREGGIGKAVWCLVSPATPSDLTTGVDHETMEAAQ</sequence>
<dbReference type="InterPro" id="IPR036890">
    <property type="entry name" value="HATPase_C_sf"/>
</dbReference>
<keyword evidence="1" id="KW-0418">Kinase</keyword>
<dbReference type="AlphaFoldDB" id="A0AAU8K3D2"/>
<reference evidence="3" key="1">
    <citation type="submission" date="2024-06" db="EMBL/GenBank/DDBJ databases">
        <title>The genome sequences of Kitasatospora sp. strain HUAS MG31.</title>
        <authorList>
            <person name="Mo P."/>
        </authorList>
    </citation>
    <scope>NUCLEOTIDE SEQUENCE</scope>
    <source>
        <strain evidence="3">HUAS MG31</strain>
    </source>
</reference>
<dbReference type="InterPro" id="IPR050267">
    <property type="entry name" value="Anti-sigma-factor_SerPK"/>
</dbReference>
<dbReference type="RefSeq" id="WP_354642909.1">
    <property type="nucleotide sequence ID" value="NZ_CP159872.1"/>
</dbReference>
<dbReference type="Pfam" id="PF13581">
    <property type="entry name" value="HATPase_c_2"/>
    <property type="match status" value="1"/>
</dbReference>
<organism evidence="3">
    <name type="scientific">Kitasatospora camelliae</name>
    <dbReference type="NCBI Taxonomy" id="3156397"/>
    <lineage>
        <taxon>Bacteria</taxon>
        <taxon>Bacillati</taxon>
        <taxon>Actinomycetota</taxon>
        <taxon>Actinomycetes</taxon>
        <taxon>Kitasatosporales</taxon>
        <taxon>Streptomycetaceae</taxon>
        <taxon>Kitasatospora</taxon>
    </lineage>
</organism>
<dbReference type="CDD" id="cd16936">
    <property type="entry name" value="HATPase_RsbW-like"/>
    <property type="match status" value="1"/>
</dbReference>
<proteinExistence type="predicted"/>
<dbReference type="GO" id="GO:0005524">
    <property type="term" value="F:ATP binding"/>
    <property type="evidence" value="ECO:0007669"/>
    <property type="project" value="UniProtKB-KW"/>
</dbReference>
<dbReference type="PANTHER" id="PTHR35526:SF3">
    <property type="entry name" value="ANTI-SIGMA-F FACTOR RSBW"/>
    <property type="match status" value="1"/>
</dbReference>